<feature type="compositionally biased region" description="Basic and acidic residues" evidence="1">
    <location>
        <begin position="18"/>
        <end position="30"/>
    </location>
</feature>
<sequence>MLLRDHKLDCLITKVGDNRDRTDAKQETESRSVSLECGTPGAKDSRSASKEDAPMKEDEETLEETTQAMISSYKECMIKQRIFLDELEPWQSTIEPRQLEIPVKFLDDLYILCEEQGEKR</sequence>
<organism evidence="2 3">
    <name type="scientific">Seminavis robusta</name>
    <dbReference type="NCBI Taxonomy" id="568900"/>
    <lineage>
        <taxon>Eukaryota</taxon>
        <taxon>Sar</taxon>
        <taxon>Stramenopiles</taxon>
        <taxon>Ochrophyta</taxon>
        <taxon>Bacillariophyta</taxon>
        <taxon>Bacillariophyceae</taxon>
        <taxon>Bacillariophycidae</taxon>
        <taxon>Naviculales</taxon>
        <taxon>Naviculaceae</taxon>
        <taxon>Seminavis</taxon>
    </lineage>
</organism>
<protein>
    <submittedName>
        <fullName evidence="2">Uncharacterized protein</fullName>
    </submittedName>
</protein>
<feature type="region of interest" description="Disordered" evidence="1">
    <location>
        <begin position="18"/>
        <end position="64"/>
    </location>
</feature>
<comment type="caution">
    <text evidence="2">The sequence shown here is derived from an EMBL/GenBank/DDBJ whole genome shotgun (WGS) entry which is preliminary data.</text>
</comment>
<gene>
    <name evidence="2" type="ORF">SEMRO_369_G128150.1</name>
</gene>
<accession>A0A9N8DYH4</accession>
<evidence type="ECO:0000313" key="2">
    <source>
        <dbReference type="EMBL" id="CAB9508970.1"/>
    </source>
</evidence>
<keyword evidence="3" id="KW-1185">Reference proteome</keyword>
<proteinExistence type="predicted"/>
<dbReference type="EMBL" id="CAICTM010000368">
    <property type="protein sequence ID" value="CAB9508970.1"/>
    <property type="molecule type" value="Genomic_DNA"/>
</dbReference>
<feature type="compositionally biased region" description="Basic and acidic residues" evidence="1">
    <location>
        <begin position="43"/>
        <end position="56"/>
    </location>
</feature>
<reference evidence="2" key="1">
    <citation type="submission" date="2020-06" db="EMBL/GenBank/DDBJ databases">
        <authorList>
            <consortium name="Plant Systems Biology data submission"/>
        </authorList>
    </citation>
    <scope>NUCLEOTIDE SEQUENCE</scope>
    <source>
        <strain evidence="2">D6</strain>
    </source>
</reference>
<evidence type="ECO:0000313" key="3">
    <source>
        <dbReference type="Proteomes" id="UP001153069"/>
    </source>
</evidence>
<evidence type="ECO:0000256" key="1">
    <source>
        <dbReference type="SAM" id="MobiDB-lite"/>
    </source>
</evidence>
<dbReference type="Proteomes" id="UP001153069">
    <property type="component" value="Unassembled WGS sequence"/>
</dbReference>
<name>A0A9N8DYH4_9STRA</name>
<dbReference type="AlphaFoldDB" id="A0A9N8DYH4"/>